<organism evidence="7 8">
    <name type="scientific">[Candida] arabinofermentans NRRL YB-2248</name>
    <dbReference type="NCBI Taxonomy" id="983967"/>
    <lineage>
        <taxon>Eukaryota</taxon>
        <taxon>Fungi</taxon>
        <taxon>Dikarya</taxon>
        <taxon>Ascomycota</taxon>
        <taxon>Saccharomycotina</taxon>
        <taxon>Pichiomycetes</taxon>
        <taxon>Pichiales</taxon>
        <taxon>Pichiaceae</taxon>
        <taxon>Ogataea</taxon>
        <taxon>Ogataea/Candida clade</taxon>
    </lineage>
</organism>
<feature type="transmembrane region" description="Helical" evidence="6">
    <location>
        <begin position="103"/>
        <end position="124"/>
    </location>
</feature>
<feature type="transmembrane region" description="Helical" evidence="6">
    <location>
        <begin position="64"/>
        <end position="83"/>
    </location>
</feature>
<feature type="transmembrane region" description="Helical" evidence="6">
    <location>
        <begin position="160"/>
        <end position="182"/>
    </location>
</feature>
<keyword evidence="3 6" id="KW-0812">Transmembrane</keyword>
<gene>
    <name evidence="7" type="ORF">CANARDRAFT_188007</name>
</gene>
<evidence type="ECO:0000256" key="2">
    <source>
        <dbReference type="ARBA" id="ARBA00006824"/>
    </source>
</evidence>
<dbReference type="Pfam" id="PF04117">
    <property type="entry name" value="Mpv17_PMP22"/>
    <property type="match status" value="1"/>
</dbReference>
<dbReference type="STRING" id="983967.A0A1E4T0C3"/>
<evidence type="ECO:0000256" key="1">
    <source>
        <dbReference type="ARBA" id="ARBA00004141"/>
    </source>
</evidence>
<accession>A0A1E4T0C3</accession>
<keyword evidence="8" id="KW-1185">Reference proteome</keyword>
<dbReference type="AlphaFoldDB" id="A0A1E4T0C3"/>
<dbReference type="OrthoDB" id="860at2759"/>
<dbReference type="EMBL" id="KV453853">
    <property type="protein sequence ID" value="ODV85199.1"/>
    <property type="molecule type" value="Genomic_DNA"/>
</dbReference>
<dbReference type="InterPro" id="IPR007248">
    <property type="entry name" value="Mpv17_PMP22"/>
</dbReference>
<feature type="non-terminal residue" evidence="7">
    <location>
        <position position="214"/>
    </location>
</feature>
<evidence type="ECO:0000313" key="7">
    <source>
        <dbReference type="EMBL" id="ODV85199.1"/>
    </source>
</evidence>
<keyword evidence="4 6" id="KW-1133">Transmembrane helix</keyword>
<evidence type="ECO:0000256" key="3">
    <source>
        <dbReference type="ARBA" id="ARBA00022692"/>
    </source>
</evidence>
<comment type="subcellular location">
    <subcellularLocation>
        <location evidence="1">Membrane</location>
        <topology evidence="1">Multi-pass membrane protein</topology>
    </subcellularLocation>
</comment>
<evidence type="ECO:0000256" key="5">
    <source>
        <dbReference type="ARBA" id="ARBA00023136"/>
    </source>
</evidence>
<dbReference type="Proteomes" id="UP000094801">
    <property type="component" value="Unassembled WGS sequence"/>
</dbReference>
<proteinExistence type="inferred from homology"/>
<evidence type="ECO:0000256" key="4">
    <source>
        <dbReference type="ARBA" id="ARBA00022989"/>
    </source>
</evidence>
<sequence length="214" mass="24181">FSKLNKGYLSLLNKYPLLTKAITTALFNSLNEQIASFLAGDLQHITIKIGSHKFVLPHTLTAKVPLMAFYGFAINAPFAHHAYKLLNKIYIPPLSSRTKIAQILTSMVTITPVISAITISYISLINNAQFEKLFDLIKIGDITSLKLELKSIFNKMKTSLITTFFPVVKSSWFSSPLFMIFAQKFLEPNLWVVFFSFCYFLLGTLNNTQIKKAQ</sequence>
<evidence type="ECO:0000313" key="8">
    <source>
        <dbReference type="Proteomes" id="UP000094801"/>
    </source>
</evidence>
<keyword evidence="5 6" id="KW-0472">Membrane</keyword>
<comment type="similarity">
    <text evidence="2">Belongs to the peroxisomal membrane protein PXMP2/4 family.</text>
</comment>
<name>A0A1E4T0C3_9ASCO</name>
<protein>
    <submittedName>
        <fullName evidence="7">Uncharacterized protein</fullName>
    </submittedName>
</protein>
<dbReference type="GO" id="GO:0016020">
    <property type="term" value="C:membrane"/>
    <property type="evidence" value="ECO:0007669"/>
    <property type="project" value="UniProtKB-SubCell"/>
</dbReference>
<evidence type="ECO:0000256" key="6">
    <source>
        <dbReference type="SAM" id="Phobius"/>
    </source>
</evidence>
<reference evidence="8" key="1">
    <citation type="submission" date="2016-04" db="EMBL/GenBank/DDBJ databases">
        <title>Comparative genomics of biotechnologically important yeasts.</title>
        <authorList>
            <consortium name="DOE Joint Genome Institute"/>
            <person name="Riley R."/>
            <person name="Haridas S."/>
            <person name="Wolfe K.H."/>
            <person name="Lopes M.R."/>
            <person name="Hittinger C.T."/>
            <person name="Goker M."/>
            <person name="Salamov A."/>
            <person name="Wisecaver J."/>
            <person name="Long T.M."/>
            <person name="Aerts A.L."/>
            <person name="Barry K."/>
            <person name="Choi C."/>
            <person name="Clum A."/>
            <person name="Coughlan A.Y."/>
            <person name="Deshpande S."/>
            <person name="Douglass A.P."/>
            <person name="Hanson S.J."/>
            <person name="Klenk H.-P."/>
            <person name="Labutti K."/>
            <person name="Lapidus A."/>
            <person name="Lindquist E."/>
            <person name="Lipzen A."/>
            <person name="Meier-Kolthoff J.P."/>
            <person name="Ohm R.A."/>
            <person name="Otillar R.P."/>
            <person name="Pangilinan J."/>
            <person name="Peng Y."/>
            <person name="Rokas A."/>
            <person name="Rosa C.A."/>
            <person name="Scheuner C."/>
            <person name="Sibirny A.A."/>
            <person name="Slot J.C."/>
            <person name="Stielow J.B."/>
            <person name="Sun H."/>
            <person name="Kurtzman C.P."/>
            <person name="Blackwell M."/>
            <person name="Grigoriev I.V."/>
            <person name="Jeffries T.W."/>
        </authorList>
    </citation>
    <scope>NUCLEOTIDE SEQUENCE [LARGE SCALE GENOMIC DNA]</scope>
    <source>
        <strain evidence="8">NRRL YB-2248</strain>
    </source>
</reference>
<feature type="non-terminal residue" evidence="7">
    <location>
        <position position="1"/>
    </location>
</feature>
<feature type="transmembrane region" description="Helical" evidence="6">
    <location>
        <begin position="188"/>
        <end position="205"/>
    </location>
</feature>